<feature type="domain" description="Amidase" evidence="3">
    <location>
        <begin position="86"/>
        <end position="240"/>
    </location>
</feature>
<gene>
    <name evidence="4" type="ORF">F1D05_30965</name>
</gene>
<dbReference type="KEGG" id="kqi:F1D05_30965"/>
<feature type="domain" description="Amidase" evidence="3">
    <location>
        <begin position="320"/>
        <end position="426"/>
    </location>
</feature>
<dbReference type="Pfam" id="PF01425">
    <property type="entry name" value="Amidase"/>
    <property type="match status" value="2"/>
</dbReference>
<dbReference type="EMBL" id="CP043661">
    <property type="protein sequence ID" value="QNE21538.1"/>
    <property type="molecule type" value="Genomic_DNA"/>
</dbReference>
<evidence type="ECO:0000256" key="1">
    <source>
        <dbReference type="ARBA" id="ARBA00009199"/>
    </source>
</evidence>
<evidence type="ECO:0000259" key="3">
    <source>
        <dbReference type="Pfam" id="PF01425"/>
    </source>
</evidence>
<sequence length="434" mass="45044">MPENAHWPRKHRTSAVPRWNASTTAHTSGNPPPDPVRLPASRAARPPPARPASQGGPIVYPSTEVGFMTTWLVRLDPPAIATGPRVAVKDAIDIEGLPTTAACPAVGDDAKPALADAPVVARARAAGAVFVGKTNLTELCRPPDGVNPWTGTPRNPLDRSLVPGGSSSGSGVAVAKGEADIAICTDTGGSSRLPAACCGVAGLKTTAGRLPLDGVFAFAPTMDTIGAIAPNAAGLAQAMTLLEPGFTTTPYDGEIARLRLPDVTVDPAVDQAVDEALANSDSNVVDVPLTGWLRAGVAAGLIINAEGYKAHQHLLDGGRMSDRVRDWITRGKYLDDEMVADARELGRQFRTQLDVLLNRYGVLALPTMIAPPPKLGDESRYDFTALTAPVNLAGLPAVALPLQPTTGPVPPSLQLIGPPNSESSLLSLAATFTQ</sequence>
<reference evidence="4 5" key="2">
    <citation type="journal article" date="2020" name="Microbiol. Resour. Announc.">
        <title>Antarctic desert soil bacteria exhibit high novel natural product potential, evaluated through long-read genome sequencing and comparative genomics.</title>
        <authorList>
            <person name="Benaud N."/>
            <person name="Edwards R.J."/>
            <person name="Amos T.G."/>
            <person name="D'Agostino P.M."/>
            <person name="Gutierrez-Chavez C."/>
            <person name="Montgomery K."/>
            <person name="Nicetic I."/>
            <person name="Ferrari B.C."/>
        </authorList>
    </citation>
    <scope>NUCLEOTIDE SEQUENCE [LARGE SCALE GENOMIC DNA]</scope>
    <source>
        <strain evidence="4 5">SPB151</strain>
    </source>
</reference>
<evidence type="ECO:0000313" key="4">
    <source>
        <dbReference type="EMBL" id="QNE21538.1"/>
    </source>
</evidence>
<dbReference type="InterPro" id="IPR000120">
    <property type="entry name" value="Amidase"/>
</dbReference>
<evidence type="ECO:0000313" key="5">
    <source>
        <dbReference type="Proteomes" id="UP000515563"/>
    </source>
</evidence>
<protein>
    <submittedName>
        <fullName evidence="4">Amidase</fullName>
    </submittedName>
</protein>
<comment type="similarity">
    <text evidence="1">Belongs to the amidase family.</text>
</comment>
<accession>A0A7G6X5M3</accession>
<proteinExistence type="inferred from homology"/>
<dbReference type="Gene3D" id="3.90.1300.10">
    <property type="entry name" value="Amidase signature (AS) domain"/>
    <property type="match status" value="1"/>
</dbReference>
<dbReference type="GO" id="GO:0003824">
    <property type="term" value="F:catalytic activity"/>
    <property type="evidence" value="ECO:0007669"/>
    <property type="project" value="InterPro"/>
</dbReference>
<dbReference type="InterPro" id="IPR036928">
    <property type="entry name" value="AS_sf"/>
</dbReference>
<keyword evidence="5" id="KW-1185">Reference proteome</keyword>
<dbReference type="AlphaFoldDB" id="A0A7G6X5M3"/>
<dbReference type="InterPro" id="IPR023631">
    <property type="entry name" value="Amidase_dom"/>
</dbReference>
<dbReference type="SUPFAM" id="SSF75304">
    <property type="entry name" value="Amidase signature (AS) enzymes"/>
    <property type="match status" value="1"/>
</dbReference>
<name>A0A7G6X5M3_9ACTN</name>
<evidence type="ECO:0000256" key="2">
    <source>
        <dbReference type="SAM" id="MobiDB-lite"/>
    </source>
</evidence>
<dbReference type="PANTHER" id="PTHR11895">
    <property type="entry name" value="TRANSAMIDASE"/>
    <property type="match status" value="1"/>
</dbReference>
<dbReference type="Proteomes" id="UP000515563">
    <property type="component" value="Chromosome"/>
</dbReference>
<organism evidence="4 5">
    <name type="scientific">Kribbella qitaiheensis</name>
    <dbReference type="NCBI Taxonomy" id="1544730"/>
    <lineage>
        <taxon>Bacteria</taxon>
        <taxon>Bacillati</taxon>
        <taxon>Actinomycetota</taxon>
        <taxon>Actinomycetes</taxon>
        <taxon>Propionibacteriales</taxon>
        <taxon>Kribbellaceae</taxon>
        <taxon>Kribbella</taxon>
    </lineage>
</organism>
<feature type="compositionally biased region" description="Polar residues" evidence="2">
    <location>
        <begin position="20"/>
        <end position="29"/>
    </location>
</feature>
<feature type="region of interest" description="Disordered" evidence="2">
    <location>
        <begin position="1"/>
        <end position="57"/>
    </location>
</feature>
<dbReference type="PANTHER" id="PTHR11895:SF7">
    <property type="entry name" value="GLUTAMYL-TRNA(GLN) AMIDOTRANSFERASE SUBUNIT A, MITOCHONDRIAL"/>
    <property type="match status" value="1"/>
</dbReference>
<reference evidence="5" key="1">
    <citation type="submission" date="2019-09" db="EMBL/GenBank/DDBJ databases">
        <title>Antimicrobial potential of Antarctic Bacteria.</title>
        <authorList>
            <person name="Benaud N."/>
            <person name="Edwards R.J."/>
            <person name="Ferrari B.C."/>
        </authorList>
    </citation>
    <scope>NUCLEOTIDE SEQUENCE [LARGE SCALE GENOMIC DNA]</scope>
    <source>
        <strain evidence="5">SPB151</strain>
    </source>
</reference>